<gene>
    <name evidence="5" type="primary">LOC111280191</name>
</gene>
<dbReference type="Pfam" id="PF13041">
    <property type="entry name" value="PPR_2"/>
    <property type="match status" value="2"/>
</dbReference>
<dbReference type="InterPro" id="IPR011990">
    <property type="entry name" value="TPR-like_helical_dom_sf"/>
</dbReference>
<dbReference type="RefSeq" id="XP_022723116.1">
    <property type="nucleotide sequence ID" value="XM_022867381.1"/>
</dbReference>
<evidence type="ECO:0000256" key="2">
    <source>
        <dbReference type="ARBA" id="ARBA00022737"/>
    </source>
</evidence>
<evidence type="ECO:0000256" key="3">
    <source>
        <dbReference type="PROSITE-ProRule" id="PRU00708"/>
    </source>
</evidence>
<dbReference type="Pfam" id="PF01535">
    <property type="entry name" value="PPR"/>
    <property type="match status" value="1"/>
</dbReference>
<evidence type="ECO:0000313" key="4">
    <source>
        <dbReference type="Proteomes" id="UP000515121"/>
    </source>
</evidence>
<organism evidence="4 5">
    <name type="scientific">Durio zibethinus</name>
    <name type="common">Durian</name>
    <dbReference type="NCBI Taxonomy" id="66656"/>
    <lineage>
        <taxon>Eukaryota</taxon>
        <taxon>Viridiplantae</taxon>
        <taxon>Streptophyta</taxon>
        <taxon>Embryophyta</taxon>
        <taxon>Tracheophyta</taxon>
        <taxon>Spermatophyta</taxon>
        <taxon>Magnoliopsida</taxon>
        <taxon>eudicotyledons</taxon>
        <taxon>Gunneridae</taxon>
        <taxon>Pentapetalae</taxon>
        <taxon>rosids</taxon>
        <taxon>malvids</taxon>
        <taxon>Malvales</taxon>
        <taxon>Malvaceae</taxon>
        <taxon>Helicteroideae</taxon>
        <taxon>Durio</taxon>
    </lineage>
</organism>
<keyword evidence="2" id="KW-0677">Repeat</keyword>
<dbReference type="Pfam" id="PF12854">
    <property type="entry name" value="PPR_1"/>
    <property type="match status" value="2"/>
</dbReference>
<dbReference type="OrthoDB" id="185373at2759"/>
<feature type="repeat" description="PPR" evidence="3">
    <location>
        <begin position="339"/>
        <end position="373"/>
    </location>
</feature>
<keyword evidence="4" id="KW-1185">Reference proteome</keyword>
<dbReference type="AlphaFoldDB" id="A0A6P5X5K3"/>
<dbReference type="NCBIfam" id="TIGR00756">
    <property type="entry name" value="PPR"/>
    <property type="match status" value="7"/>
</dbReference>
<dbReference type="Gene3D" id="1.25.40.10">
    <property type="entry name" value="Tetratricopeptide repeat domain"/>
    <property type="match status" value="3"/>
</dbReference>
<dbReference type="KEGG" id="dzi:111280191"/>
<dbReference type="PANTHER" id="PTHR47936">
    <property type="entry name" value="PPR_LONG DOMAIN-CONTAINING PROTEIN"/>
    <property type="match status" value="1"/>
</dbReference>
<feature type="repeat" description="PPR" evidence="3">
    <location>
        <begin position="304"/>
        <end position="338"/>
    </location>
</feature>
<feature type="repeat" description="PPR" evidence="3">
    <location>
        <begin position="374"/>
        <end position="408"/>
    </location>
</feature>
<evidence type="ECO:0000313" key="5">
    <source>
        <dbReference type="RefSeq" id="XP_022723116.1"/>
    </source>
</evidence>
<evidence type="ECO:0000256" key="1">
    <source>
        <dbReference type="ARBA" id="ARBA00007626"/>
    </source>
</evidence>
<feature type="repeat" description="PPR" evidence="3">
    <location>
        <begin position="409"/>
        <end position="443"/>
    </location>
</feature>
<proteinExistence type="inferred from homology"/>
<reference evidence="5" key="1">
    <citation type="submission" date="2025-08" db="UniProtKB">
        <authorList>
            <consortium name="RefSeq"/>
        </authorList>
    </citation>
    <scope>IDENTIFICATION</scope>
    <source>
        <tissue evidence="5">Fruit stalk</tissue>
    </source>
</reference>
<accession>A0A6P5X5K3</accession>
<dbReference type="GeneID" id="111280191"/>
<feature type="repeat" description="PPR" evidence="3">
    <location>
        <begin position="269"/>
        <end position="303"/>
    </location>
</feature>
<dbReference type="InterPro" id="IPR002885">
    <property type="entry name" value="PPR_rpt"/>
</dbReference>
<name>A0A6P5X5K3_DURZI</name>
<protein>
    <submittedName>
        <fullName evidence="5">Pentatricopeptide repeat-containing protein At3g22670, mitochondrial</fullName>
    </submittedName>
</protein>
<sequence>MLPKHQFLNLISCSYRRRSLNANSLNHYCFSALFTTINTNPSSFPDSSTISESPDIPSWVTDQKTETQTSEDDDFVIPSLASWVENHPKVKHFPTKKPETQVDKLTKILKNPYPSPDKVVQVLNGSTFSVSNVLIEQLLKRFSNSWISAYGVFIWAKNQPGYTHTPELYNFMVDALGKAKKFDLMFDLVEEMNQLKGYISLDTMVNVMRRLANARRFSEAIEAFRRVEEYGVEKDVMALNGLLDALVKGDGVEHAYEVFVELKECIPLNSSSFNILVHGFCKARRLNDARKILNEMEEHGFKPCVVSYTCFIEAYCREKDFRNVDAVLDEMKEKGCRPNTVTYTIVMHARGKAGEIGKALEVHEKMKNDGCLPDSSFYSSLIFILSKAGRLKDADEIFEDMKKQGVKPNALTYTTMISSACRHSLEEKALKLLQRMEEDSCKPDISTYVPLLKMCCRKKRMKVLNFLLCHMLNNDISIDHATYNALVRGLCNSGKLEQACVFFEEMVLKEMIPKDSIRKMLLEKLEKENMTEAKQHTQELLLNVKEPERT</sequence>
<dbReference type="Proteomes" id="UP000515121">
    <property type="component" value="Unplaced"/>
</dbReference>
<dbReference type="PANTHER" id="PTHR47936:SF1">
    <property type="entry name" value="PENTATRICOPEPTIDE REPEAT-CONTAINING PROTEIN GUN1, CHLOROPLASTIC"/>
    <property type="match status" value="1"/>
</dbReference>
<feature type="repeat" description="PPR" evidence="3">
    <location>
        <begin position="479"/>
        <end position="513"/>
    </location>
</feature>
<dbReference type="PROSITE" id="PS51375">
    <property type="entry name" value="PPR"/>
    <property type="match status" value="6"/>
</dbReference>
<comment type="similarity">
    <text evidence="1">Belongs to the PPR family. P subfamily.</text>
</comment>